<dbReference type="InterPro" id="IPR036390">
    <property type="entry name" value="WH_DNA-bd_sf"/>
</dbReference>
<name>A0A2H0WQ62_9BACT</name>
<dbReference type="AlphaFoldDB" id="A0A2H0WQ62"/>
<evidence type="ECO:0008006" key="3">
    <source>
        <dbReference type="Google" id="ProtNLM"/>
    </source>
</evidence>
<accession>A0A2H0WQ62</accession>
<gene>
    <name evidence="1" type="ORF">COT64_01015</name>
</gene>
<reference evidence="2" key="1">
    <citation type="submission" date="2017-09" db="EMBL/GenBank/DDBJ databases">
        <title>Depth-based differentiation of microbial function through sediment-hosted aquifers and enrichment of novel symbionts in the deep terrestrial subsurface.</title>
        <authorList>
            <person name="Probst A.J."/>
            <person name="Ladd B."/>
            <person name="Jarett J.K."/>
            <person name="Geller-Mcgrath D.E."/>
            <person name="Sieber C.M.K."/>
            <person name="Emerson J.B."/>
            <person name="Anantharaman K."/>
            <person name="Thomas B.C."/>
            <person name="Malmstrom R."/>
            <person name="Stieglmeier M."/>
            <person name="Klingl A."/>
            <person name="Woyke T."/>
            <person name="Ryan C.M."/>
            <person name="Banfield J.F."/>
        </authorList>
    </citation>
    <scope>NUCLEOTIDE SEQUENCE [LARGE SCALE GENOMIC DNA]</scope>
</reference>
<evidence type="ECO:0000313" key="2">
    <source>
        <dbReference type="Proteomes" id="UP000230775"/>
    </source>
</evidence>
<organism evidence="1 2">
    <name type="scientific">Candidatus Shapirobacteria bacterium CG09_land_8_20_14_0_10_39_12</name>
    <dbReference type="NCBI Taxonomy" id="1974885"/>
    <lineage>
        <taxon>Bacteria</taxon>
        <taxon>Candidatus Shapironibacteriota</taxon>
    </lineage>
</organism>
<dbReference type="Proteomes" id="UP000230775">
    <property type="component" value="Unassembled WGS sequence"/>
</dbReference>
<dbReference type="EMBL" id="PEZI01000024">
    <property type="protein sequence ID" value="PIS14755.1"/>
    <property type="molecule type" value="Genomic_DNA"/>
</dbReference>
<protein>
    <recommendedName>
        <fullName evidence="3">AAA family ATPase</fullName>
    </recommendedName>
</protein>
<sequence length="81" mass="9373">RRLSLDDKIKAKLGGKQLALNDRQMRIMEYIESRGGATMKELKPVLPMISEDTILRELYSLIKQKLIKKKGSRKAAKYVIR</sequence>
<feature type="non-terminal residue" evidence="1">
    <location>
        <position position="1"/>
    </location>
</feature>
<comment type="caution">
    <text evidence="1">The sequence shown here is derived from an EMBL/GenBank/DDBJ whole genome shotgun (WGS) entry which is preliminary data.</text>
</comment>
<evidence type="ECO:0000313" key="1">
    <source>
        <dbReference type="EMBL" id="PIS14755.1"/>
    </source>
</evidence>
<proteinExistence type="predicted"/>
<dbReference type="SUPFAM" id="SSF46785">
    <property type="entry name" value="Winged helix' DNA-binding domain"/>
    <property type="match status" value="1"/>
</dbReference>